<dbReference type="OrthoDB" id="7475629at2"/>
<dbReference type="EMBL" id="LGSZ01000067">
    <property type="protein sequence ID" value="KPH76532.1"/>
    <property type="molecule type" value="Genomic_DNA"/>
</dbReference>
<dbReference type="RefSeq" id="WP_054211442.1">
    <property type="nucleotide sequence ID" value="NZ_LGSZ01000067.1"/>
</dbReference>
<dbReference type="GO" id="GO:0004386">
    <property type="term" value="F:helicase activity"/>
    <property type="evidence" value="ECO:0007669"/>
    <property type="project" value="UniProtKB-KW"/>
</dbReference>
<dbReference type="PATRIC" id="fig|1526658.3.peg.4751"/>
<dbReference type="AlphaFoldDB" id="A0A0N1N0B8"/>
<proteinExistence type="predicted"/>
<keyword evidence="2" id="KW-1185">Reference proteome</keyword>
<sequence>MSNDLVLAQSHAFALARTLMVPVTVFQIDGAYGVLPSDELDAADELRVIHEFDPHDRRPPH</sequence>
<accession>A0A0N1N0B8</accession>
<evidence type="ECO:0000313" key="2">
    <source>
        <dbReference type="Proteomes" id="UP000037822"/>
    </source>
</evidence>
<name>A0A0N1N0B8_9HYPH</name>
<protein>
    <submittedName>
        <fullName evidence="1">Helicase</fullName>
    </submittedName>
</protein>
<keyword evidence="1" id="KW-0067">ATP-binding</keyword>
<keyword evidence="1" id="KW-0347">Helicase</keyword>
<keyword evidence="1" id="KW-0378">Hydrolase</keyword>
<reference evidence="1 2" key="1">
    <citation type="submission" date="2015-07" db="EMBL/GenBank/DDBJ databases">
        <title>Whole genome sequencing of Bosea vaviloviae isolated from cave pool.</title>
        <authorList>
            <person name="Tan N.E.H."/>
            <person name="Lee Y.P."/>
            <person name="Gan H.M."/>
            <person name="Barton H."/>
            <person name="Savka M.A."/>
        </authorList>
    </citation>
    <scope>NUCLEOTIDE SEQUENCE [LARGE SCALE GENOMIC DNA]</scope>
    <source>
        <strain evidence="1 2">SD260</strain>
    </source>
</reference>
<organism evidence="1 2">
    <name type="scientific">Bosea vaviloviae</name>
    <dbReference type="NCBI Taxonomy" id="1526658"/>
    <lineage>
        <taxon>Bacteria</taxon>
        <taxon>Pseudomonadati</taxon>
        <taxon>Pseudomonadota</taxon>
        <taxon>Alphaproteobacteria</taxon>
        <taxon>Hyphomicrobiales</taxon>
        <taxon>Boseaceae</taxon>
        <taxon>Bosea</taxon>
    </lineage>
</organism>
<evidence type="ECO:0000313" key="1">
    <source>
        <dbReference type="EMBL" id="KPH76532.1"/>
    </source>
</evidence>
<gene>
    <name evidence="1" type="ORF">AE618_23235</name>
</gene>
<comment type="caution">
    <text evidence="1">The sequence shown here is derived from an EMBL/GenBank/DDBJ whole genome shotgun (WGS) entry which is preliminary data.</text>
</comment>
<keyword evidence="1" id="KW-0547">Nucleotide-binding</keyword>
<dbReference type="Proteomes" id="UP000037822">
    <property type="component" value="Unassembled WGS sequence"/>
</dbReference>